<name>A0A839DTF7_9PSEU</name>
<comment type="caution">
    <text evidence="1">The sequence shown here is derived from an EMBL/GenBank/DDBJ whole genome shotgun (WGS) entry which is preliminary data.</text>
</comment>
<reference evidence="1 2" key="1">
    <citation type="submission" date="2020-07" db="EMBL/GenBank/DDBJ databases">
        <title>Sequencing the genomes of 1000 actinobacteria strains.</title>
        <authorList>
            <person name="Klenk H.-P."/>
        </authorList>
    </citation>
    <scope>NUCLEOTIDE SEQUENCE [LARGE SCALE GENOMIC DNA]</scope>
    <source>
        <strain evidence="1 2">DSM 45975</strain>
    </source>
</reference>
<sequence length="100" mass="11330">MSTREHKGVKRVFLDREQVWWIVPAGQQIRHAITQRPGSRPSGYLVTALCSMAVKLPHETWPTSREPASRAVTTHCPGCESAVAEHRERNEELVVANWES</sequence>
<protein>
    <submittedName>
        <fullName evidence="1">Uncharacterized protein</fullName>
    </submittedName>
</protein>
<accession>A0A839DTF7</accession>
<organism evidence="1 2">
    <name type="scientific">Halosaccharopolyspora lacisalsi</name>
    <dbReference type="NCBI Taxonomy" id="1000566"/>
    <lineage>
        <taxon>Bacteria</taxon>
        <taxon>Bacillati</taxon>
        <taxon>Actinomycetota</taxon>
        <taxon>Actinomycetes</taxon>
        <taxon>Pseudonocardiales</taxon>
        <taxon>Pseudonocardiaceae</taxon>
        <taxon>Halosaccharopolyspora</taxon>
    </lineage>
</organism>
<dbReference type="EMBL" id="JACGWZ010000003">
    <property type="protein sequence ID" value="MBA8825262.1"/>
    <property type="molecule type" value="Genomic_DNA"/>
</dbReference>
<dbReference type="AlphaFoldDB" id="A0A839DTF7"/>
<evidence type="ECO:0000313" key="1">
    <source>
        <dbReference type="EMBL" id="MBA8825262.1"/>
    </source>
</evidence>
<dbReference type="Proteomes" id="UP000569329">
    <property type="component" value="Unassembled WGS sequence"/>
</dbReference>
<proteinExistence type="predicted"/>
<gene>
    <name evidence="1" type="ORF">FHX42_002613</name>
</gene>
<keyword evidence="2" id="KW-1185">Reference proteome</keyword>
<evidence type="ECO:0000313" key="2">
    <source>
        <dbReference type="Proteomes" id="UP000569329"/>
    </source>
</evidence>
<dbReference type="RefSeq" id="WP_220480247.1">
    <property type="nucleotide sequence ID" value="NZ_JACGWZ010000003.1"/>
</dbReference>